<organism evidence="1">
    <name type="scientific">Cupriavidus taiwanensis</name>
    <dbReference type="NCBI Taxonomy" id="164546"/>
    <lineage>
        <taxon>Bacteria</taxon>
        <taxon>Pseudomonadati</taxon>
        <taxon>Pseudomonadota</taxon>
        <taxon>Betaproteobacteria</taxon>
        <taxon>Burkholderiales</taxon>
        <taxon>Burkholderiaceae</taxon>
        <taxon>Cupriavidus</taxon>
    </lineage>
</organism>
<dbReference type="EMBL" id="OFSN01000003">
    <property type="protein sequence ID" value="SOY60223.1"/>
    <property type="molecule type" value="Genomic_DNA"/>
</dbReference>
<dbReference type="AlphaFoldDB" id="A0A375C0C8"/>
<name>A0A375C0C8_9BURK</name>
<protein>
    <submittedName>
        <fullName evidence="1">Uncharacterized protein</fullName>
    </submittedName>
</protein>
<proteinExistence type="predicted"/>
<reference evidence="1" key="1">
    <citation type="submission" date="2018-01" db="EMBL/GenBank/DDBJ databases">
        <authorList>
            <person name="Clerissi C."/>
        </authorList>
    </citation>
    <scope>NUCLEOTIDE SEQUENCE</scope>
    <source>
        <strain evidence="1">Cupriavidus taiwanensis LMG 19430</strain>
    </source>
</reference>
<evidence type="ECO:0000313" key="1">
    <source>
        <dbReference type="EMBL" id="SOY60223.1"/>
    </source>
</evidence>
<accession>A0A375C0C8</accession>
<sequence>MKQFPFDHVIQINVPDYSQI</sequence>
<gene>
    <name evidence="1" type="ORF">CBM2586_A110074</name>
</gene>
<dbReference type="Proteomes" id="UP000257016">
    <property type="component" value="Unassembled WGS sequence"/>
</dbReference>
<comment type="caution">
    <text evidence="1">The sequence shown here is derived from an EMBL/GenBank/DDBJ whole genome shotgun (WGS) entry which is preliminary data.</text>
</comment>